<evidence type="ECO:0000259" key="6">
    <source>
        <dbReference type="Pfam" id="PF01408"/>
    </source>
</evidence>
<sequence>MGSIFTLIARNWQIYSPTELPKSSNALKLGILGAAKIAVSVVIRPAKTHPEVIIQTIAARDKQRATDYARKHGIPQVHDSYEAILDDPNIDAVYIPLPVSMHREWTLKALAKGKHVMMEKPSVANATEAEALFCSPLLQKPNAPVVLEALHYRFQPTWRYFLSLIDHPNVEHAVASAKLPAYVIPKDSSQLRYEMGGGNLLNLGTYPMCVLRDIMGAEPEECTRCTVRRLPPPNELCDEAGEATFRFPGGRTGEAISDMRASSFSFPTFDVAVTHKEVPVEDGELPAGQSKGRVRKLALSNFMMSAAWHRIDVEDEFIVRRSDSGRVVRRWTKKELKKIYTFRDAGVDQPGKPSWDSFRHQLEQFVNRIRVRDGSGQWVSKEDSLAQAKMIDMAYEKSGLPIRRTSAFVP</sequence>
<evidence type="ECO:0000256" key="5">
    <source>
        <dbReference type="ARBA" id="ARBA00049233"/>
    </source>
</evidence>
<protein>
    <recommendedName>
        <fullName evidence="3">D-xylose 1-dehydrogenase (NADP(+), D-xylono-1,5-lactone-forming)</fullName>
        <ecNumber evidence="3">1.1.1.179</ecNumber>
    </recommendedName>
    <alternativeName>
        <fullName evidence="4">D-xylose-NADP dehydrogenase</fullName>
    </alternativeName>
</protein>
<dbReference type="Gene3D" id="3.40.50.720">
    <property type="entry name" value="NAD(P)-binding Rossmann-like Domain"/>
    <property type="match status" value="1"/>
</dbReference>
<dbReference type="Pfam" id="PF01408">
    <property type="entry name" value="GFO_IDH_MocA"/>
    <property type="match status" value="1"/>
</dbReference>
<dbReference type="PANTHER" id="PTHR22604">
    <property type="entry name" value="OXIDOREDUCTASES"/>
    <property type="match status" value="1"/>
</dbReference>
<dbReference type="SUPFAM" id="SSF55347">
    <property type="entry name" value="Glyceraldehyde-3-phosphate dehydrogenase-like, C-terminal domain"/>
    <property type="match status" value="1"/>
</dbReference>
<dbReference type="PANTHER" id="PTHR22604:SF105">
    <property type="entry name" value="TRANS-1,2-DIHYDROBENZENE-1,2-DIOL DEHYDROGENASE"/>
    <property type="match status" value="1"/>
</dbReference>
<evidence type="ECO:0000313" key="9">
    <source>
        <dbReference type="Proteomes" id="UP001610432"/>
    </source>
</evidence>
<dbReference type="Pfam" id="PF22725">
    <property type="entry name" value="GFO_IDH_MocA_C3"/>
    <property type="match status" value="1"/>
</dbReference>
<dbReference type="Proteomes" id="UP001610432">
    <property type="component" value="Unassembled WGS sequence"/>
</dbReference>
<feature type="domain" description="Gfo/Idh/MocA-like oxidoreductase N-terminal" evidence="6">
    <location>
        <begin position="28"/>
        <end position="132"/>
    </location>
</feature>
<evidence type="ECO:0000259" key="7">
    <source>
        <dbReference type="Pfam" id="PF22725"/>
    </source>
</evidence>
<accession>A0ABR4LY15</accession>
<dbReference type="InterPro" id="IPR050984">
    <property type="entry name" value="Gfo/Idh/MocA_domain"/>
</dbReference>
<evidence type="ECO:0000256" key="3">
    <source>
        <dbReference type="ARBA" id="ARBA00038984"/>
    </source>
</evidence>
<feature type="domain" description="GFO/IDH/MocA-like oxidoreductase" evidence="7">
    <location>
        <begin position="185"/>
        <end position="272"/>
    </location>
</feature>
<evidence type="ECO:0000256" key="4">
    <source>
        <dbReference type="ARBA" id="ARBA00042988"/>
    </source>
</evidence>
<comment type="similarity">
    <text evidence="1">Belongs to the Gfo/Idh/MocA family.</text>
</comment>
<name>A0ABR4LY15_9EURO</name>
<dbReference type="EC" id="1.1.1.179" evidence="3"/>
<keyword evidence="2" id="KW-0560">Oxidoreductase</keyword>
<gene>
    <name evidence="8" type="ORF">BJX67DRAFT_391971</name>
</gene>
<dbReference type="InterPro" id="IPR000683">
    <property type="entry name" value="Gfo/Idh/MocA-like_OxRdtase_N"/>
</dbReference>
<comment type="caution">
    <text evidence="8">The sequence shown here is derived from an EMBL/GenBank/DDBJ whole genome shotgun (WGS) entry which is preliminary data.</text>
</comment>
<dbReference type="Gene3D" id="3.30.360.10">
    <property type="entry name" value="Dihydrodipicolinate Reductase, domain 2"/>
    <property type="match status" value="1"/>
</dbReference>
<reference evidence="8 9" key="1">
    <citation type="submission" date="2024-07" db="EMBL/GenBank/DDBJ databases">
        <title>Section-level genome sequencing and comparative genomics of Aspergillus sections Usti and Cavernicolus.</title>
        <authorList>
            <consortium name="Lawrence Berkeley National Laboratory"/>
            <person name="Nybo J.L."/>
            <person name="Vesth T.C."/>
            <person name="Theobald S."/>
            <person name="Frisvad J.C."/>
            <person name="Larsen T.O."/>
            <person name="Kjaerboelling I."/>
            <person name="Rothschild-Mancinelli K."/>
            <person name="Lyhne E.K."/>
            <person name="Kogle M.E."/>
            <person name="Barry K."/>
            <person name="Clum A."/>
            <person name="Na H."/>
            <person name="Ledsgaard L."/>
            <person name="Lin J."/>
            <person name="Lipzen A."/>
            <person name="Kuo A."/>
            <person name="Riley R."/>
            <person name="Mondo S."/>
            <person name="Labutti K."/>
            <person name="Haridas S."/>
            <person name="Pangalinan J."/>
            <person name="Salamov A.A."/>
            <person name="Simmons B.A."/>
            <person name="Magnuson J.K."/>
            <person name="Chen J."/>
            <person name="Drula E."/>
            <person name="Henrissat B."/>
            <person name="Wiebenga A."/>
            <person name="Lubbers R.J."/>
            <person name="Gomes A.C."/>
            <person name="Macurrencykelacurrency M.R."/>
            <person name="Stajich J."/>
            <person name="Grigoriev I.V."/>
            <person name="Mortensen U.H."/>
            <person name="De Vries R.P."/>
            <person name="Baker S.E."/>
            <person name="Andersen M.R."/>
        </authorList>
    </citation>
    <scope>NUCLEOTIDE SEQUENCE [LARGE SCALE GENOMIC DNA]</scope>
    <source>
        <strain evidence="8 9">CBS 449.75</strain>
    </source>
</reference>
<comment type="catalytic activity">
    <reaction evidence="5">
        <text>D-xylose + NADP(+) = D-xylono-1,5-lactone + NADPH + H(+)</text>
        <dbReference type="Rhea" id="RHEA:22000"/>
        <dbReference type="ChEBI" id="CHEBI:15378"/>
        <dbReference type="ChEBI" id="CHEBI:15867"/>
        <dbReference type="ChEBI" id="CHEBI:53455"/>
        <dbReference type="ChEBI" id="CHEBI:57783"/>
        <dbReference type="ChEBI" id="CHEBI:58349"/>
        <dbReference type="EC" id="1.1.1.179"/>
    </reaction>
</comment>
<evidence type="ECO:0000256" key="1">
    <source>
        <dbReference type="ARBA" id="ARBA00010928"/>
    </source>
</evidence>
<evidence type="ECO:0000313" key="8">
    <source>
        <dbReference type="EMBL" id="KAL2869433.1"/>
    </source>
</evidence>
<dbReference type="SUPFAM" id="SSF51735">
    <property type="entry name" value="NAD(P)-binding Rossmann-fold domains"/>
    <property type="match status" value="1"/>
</dbReference>
<keyword evidence="9" id="KW-1185">Reference proteome</keyword>
<proteinExistence type="inferred from homology"/>
<dbReference type="GeneID" id="98149948"/>
<dbReference type="EMBL" id="JBFXLQ010000009">
    <property type="protein sequence ID" value="KAL2869433.1"/>
    <property type="molecule type" value="Genomic_DNA"/>
</dbReference>
<evidence type="ECO:0000256" key="2">
    <source>
        <dbReference type="ARBA" id="ARBA00023002"/>
    </source>
</evidence>
<dbReference type="InterPro" id="IPR055170">
    <property type="entry name" value="GFO_IDH_MocA-like_dom"/>
</dbReference>
<organism evidence="8 9">
    <name type="scientific">Aspergillus lucknowensis</name>
    <dbReference type="NCBI Taxonomy" id="176173"/>
    <lineage>
        <taxon>Eukaryota</taxon>
        <taxon>Fungi</taxon>
        <taxon>Dikarya</taxon>
        <taxon>Ascomycota</taxon>
        <taxon>Pezizomycotina</taxon>
        <taxon>Eurotiomycetes</taxon>
        <taxon>Eurotiomycetidae</taxon>
        <taxon>Eurotiales</taxon>
        <taxon>Aspergillaceae</taxon>
        <taxon>Aspergillus</taxon>
        <taxon>Aspergillus subgen. Nidulantes</taxon>
    </lineage>
</organism>
<dbReference type="InterPro" id="IPR036291">
    <property type="entry name" value="NAD(P)-bd_dom_sf"/>
</dbReference>
<dbReference type="RefSeq" id="XP_070888412.1">
    <property type="nucleotide sequence ID" value="XM_071034876.1"/>
</dbReference>